<name>A0AAN6QQP8_9PEZI</name>
<dbReference type="Pfam" id="PF00651">
    <property type="entry name" value="BTB"/>
    <property type="match status" value="1"/>
</dbReference>
<accession>A0AAN6QQP8</accession>
<organism evidence="3 4">
    <name type="scientific">Friedmanniomyces endolithicus</name>
    <dbReference type="NCBI Taxonomy" id="329885"/>
    <lineage>
        <taxon>Eukaryota</taxon>
        <taxon>Fungi</taxon>
        <taxon>Dikarya</taxon>
        <taxon>Ascomycota</taxon>
        <taxon>Pezizomycotina</taxon>
        <taxon>Dothideomycetes</taxon>
        <taxon>Dothideomycetidae</taxon>
        <taxon>Mycosphaerellales</taxon>
        <taxon>Teratosphaeriaceae</taxon>
        <taxon>Friedmanniomyces</taxon>
    </lineage>
</organism>
<sequence>MNDPTHVLLPLIGFSRSFRHSYDHTVTAAPSIGQRNDPPEAQQTRPYNGDFAQIITQRSIYISRLSCNGKATVAAGRPRQPFSIPCLGLRHFYTFGPVHSKTSALRLCSDINTLEHTQRIELPALLLNTTQSTDSTPHSSEKQSSKRPAHEKTERPTKQARMSSLTFTQTVEVIVCDTKTKFFIHASIIAARSPFFDAAVTRWKKAGEPITLADDDPEIFDYDLSLLYAGSFQSLRAEVDDDDVDIASLFKLYILADKLGDLTNANGVIDRLYGVLWESVPTLHKVLPAWRSTPPGSPLRRLLVDAFTRQADPEALSKQLEHASIPKDLVVAIAQRAVGIAGLFVKYSGCRGETAEEAFGKFFAVDDECRYHQHDDLHSYCRAREDAMEDE</sequence>
<protein>
    <recommendedName>
        <fullName evidence="2">BTB domain-containing protein</fullName>
    </recommendedName>
</protein>
<dbReference type="PANTHER" id="PTHR47843:SF2">
    <property type="entry name" value="BTB DOMAIN-CONTAINING PROTEIN"/>
    <property type="match status" value="1"/>
</dbReference>
<dbReference type="SUPFAM" id="SSF54695">
    <property type="entry name" value="POZ domain"/>
    <property type="match status" value="1"/>
</dbReference>
<dbReference type="PROSITE" id="PS50097">
    <property type="entry name" value="BTB"/>
    <property type="match status" value="1"/>
</dbReference>
<dbReference type="Gene3D" id="3.30.710.10">
    <property type="entry name" value="Potassium Channel Kv1.1, Chain A"/>
    <property type="match status" value="1"/>
</dbReference>
<dbReference type="InterPro" id="IPR000210">
    <property type="entry name" value="BTB/POZ_dom"/>
</dbReference>
<dbReference type="EMBL" id="JAUJLE010000114">
    <property type="protein sequence ID" value="KAK0980956.1"/>
    <property type="molecule type" value="Genomic_DNA"/>
</dbReference>
<proteinExistence type="predicted"/>
<gene>
    <name evidence="3" type="ORF">LTR91_012084</name>
</gene>
<keyword evidence="4" id="KW-1185">Reference proteome</keyword>
<feature type="compositionally biased region" description="Basic and acidic residues" evidence="1">
    <location>
        <begin position="139"/>
        <end position="157"/>
    </location>
</feature>
<comment type="caution">
    <text evidence="3">The sequence shown here is derived from an EMBL/GenBank/DDBJ whole genome shotgun (WGS) entry which is preliminary data.</text>
</comment>
<dbReference type="InterPro" id="IPR011333">
    <property type="entry name" value="SKP1/BTB/POZ_sf"/>
</dbReference>
<feature type="domain" description="BTB" evidence="2">
    <location>
        <begin position="171"/>
        <end position="236"/>
    </location>
</feature>
<evidence type="ECO:0000313" key="3">
    <source>
        <dbReference type="EMBL" id="KAK0980956.1"/>
    </source>
</evidence>
<dbReference type="CDD" id="cd18186">
    <property type="entry name" value="BTB_POZ_ZBTB_KLHL-like"/>
    <property type="match status" value="1"/>
</dbReference>
<feature type="region of interest" description="Disordered" evidence="1">
    <location>
        <begin position="130"/>
        <end position="162"/>
    </location>
</feature>
<reference evidence="3" key="1">
    <citation type="submission" date="2023-06" db="EMBL/GenBank/DDBJ databases">
        <title>Black Yeasts Isolated from many extreme environments.</title>
        <authorList>
            <person name="Coleine C."/>
            <person name="Stajich J.E."/>
            <person name="Selbmann L."/>
        </authorList>
    </citation>
    <scope>NUCLEOTIDE SEQUENCE</scope>
    <source>
        <strain evidence="3">CCFEE 5200</strain>
    </source>
</reference>
<evidence type="ECO:0000259" key="2">
    <source>
        <dbReference type="PROSITE" id="PS50097"/>
    </source>
</evidence>
<evidence type="ECO:0000313" key="4">
    <source>
        <dbReference type="Proteomes" id="UP001175353"/>
    </source>
</evidence>
<evidence type="ECO:0000256" key="1">
    <source>
        <dbReference type="SAM" id="MobiDB-lite"/>
    </source>
</evidence>
<dbReference type="Proteomes" id="UP001175353">
    <property type="component" value="Unassembled WGS sequence"/>
</dbReference>
<dbReference type="AlphaFoldDB" id="A0AAN6QQP8"/>
<dbReference type="PANTHER" id="PTHR47843">
    <property type="entry name" value="BTB DOMAIN-CONTAINING PROTEIN-RELATED"/>
    <property type="match status" value="1"/>
</dbReference>